<evidence type="ECO:0000313" key="2">
    <source>
        <dbReference type="EMBL" id="CAK9085250.1"/>
    </source>
</evidence>
<dbReference type="EMBL" id="CAXAMN010024279">
    <property type="protein sequence ID" value="CAK9085250.1"/>
    <property type="molecule type" value="Genomic_DNA"/>
</dbReference>
<protein>
    <submittedName>
        <fullName evidence="2">Uncharacterized protein</fullName>
    </submittedName>
</protein>
<feature type="region of interest" description="Disordered" evidence="1">
    <location>
        <begin position="1"/>
        <end position="52"/>
    </location>
</feature>
<name>A0ABP0QBL6_9DINO</name>
<evidence type="ECO:0000313" key="3">
    <source>
        <dbReference type="Proteomes" id="UP001642484"/>
    </source>
</evidence>
<proteinExistence type="predicted"/>
<organism evidence="2 3">
    <name type="scientific">Durusdinium trenchii</name>
    <dbReference type="NCBI Taxonomy" id="1381693"/>
    <lineage>
        <taxon>Eukaryota</taxon>
        <taxon>Sar</taxon>
        <taxon>Alveolata</taxon>
        <taxon>Dinophyceae</taxon>
        <taxon>Suessiales</taxon>
        <taxon>Symbiodiniaceae</taxon>
        <taxon>Durusdinium</taxon>
    </lineage>
</organism>
<gene>
    <name evidence="2" type="ORF">CCMP2556_LOCUS41403</name>
</gene>
<keyword evidence="3" id="KW-1185">Reference proteome</keyword>
<reference evidence="2 3" key="1">
    <citation type="submission" date="2024-02" db="EMBL/GenBank/DDBJ databases">
        <authorList>
            <person name="Chen Y."/>
            <person name="Shah S."/>
            <person name="Dougan E. K."/>
            <person name="Thang M."/>
            <person name="Chan C."/>
        </authorList>
    </citation>
    <scope>NUCLEOTIDE SEQUENCE [LARGE SCALE GENOMIC DNA]</scope>
</reference>
<sequence>MKRPATTRLEKMAELFDLPEDEAADDEGEKEDEAMEDGGEGEETDGRDRSKSRRFHQMLKAGSLPAAALEAWQKASTRAEQTTLINTCLKKDGKKYIIKPEFSTPSSYQMDKNMSKQERAQDIQEGFGKLIFQKKYGLSDDELNSCLSSGEVISWKHGGLQLFAATNIMFSSSATKTVEEKLEGQRVELDEEGGGAFGAIFGSMLPEVSLTGTNAALQPLDSSSATQPLALMGAPEAELTGEALLRGKKALESAKQAILKLEKDGKAMVLKVKDNKNDEVYQSLKGILATLDRSSAVIEHAVCWDELPDGKLITKHSLKTFLLEHKAVAVDCSEKLSGCLARLKSRS</sequence>
<evidence type="ECO:0000256" key="1">
    <source>
        <dbReference type="SAM" id="MobiDB-lite"/>
    </source>
</evidence>
<accession>A0ABP0QBL6</accession>
<comment type="caution">
    <text evidence="2">The sequence shown here is derived from an EMBL/GenBank/DDBJ whole genome shotgun (WGS) entry which is preliminary data.</text>
</comment>
<feature type="compositionally biased region" description="Acidic residues" evidence="1">
    <location>
        <begin position="17"/>
        <end position="43"/>
    </location>
</feature>
<dbReference type="Proteomes" id="UP001642484">
    <property type="component" value="Unassembled WGS sequence"/>
</dbReference>